<dbReference type="InterPro" id="IPR051200">
    <property type="entry name" value="Host-pathogen_enzymatic-act"/>
</dbReference>
<dbReference type="SUPFAM" id="SSF51004">
    <property type="entry name" value="C-terminal (heme d1) domain of cytochrome cd1-nitrite reductase"/>
    <property type="match status" value="1"/>
</dbReference>
<dbReference type="InterPro" id="IPR015943">
    <property type="entry name" value="WD40/YVTN_repeat-like_dom_sf"/>
</dbReference>
<protein>
    <submittedName>
        <fullName evidence="1">Virginiamycin B lyase</fullName>
        <ecNumber evidence="1">4.2.99.-</ecNumber>
    </submittedName>
</protein>
<reference evidence="1 2" key="1">
    <citation type="submission" date="2019-09" db="EMBL/GenBank/DDBJ databases">
        <authorList>
            <person name="Chandra G."/>
            <person name="Truman W A."/>
        </authorList>
    </citation>
    <scope>NUCLEOTIDE SEQUENCE [LARGE SCALE GENOMIC DNA]</scope>
    <source>
        <strain evidence="1">PS943</strain>
    </source>
</reference>
<dbReference type="AlphaFoldDB" id="A0A5E7WFH0"/>
<dbReference type="Gene3D" id="2.130.10.10">
    <property type="entry name" value="YVTN repeat-like/Quinoprotein amine dehydrogenase"/>
    <property type="match status" value="2"/>
</dbReference>
<keyword evidence="1" id="KW-0456">Lyase</keyword>
<evidence type="ECO:0000313" key="1">
    <source>
        <dbReference type="EMBL" id="VVQ33594.1"/>
    </source>
</evidence>
<dbReference type="PANTHER" id="PTHR47197:SF3">
    <property type="entry name" value="DIHYDRO-HEME D1 DEHYDROGENASE"/>
    <property type="match status" value="1"/>
</dbReference>
<dbReference type="InterPro" id="IPR011964">
    <property type="entry name" value="YVTN_b-propeller_repeat"/>
</dbReference>
<dbReference type="EC" id="4.2.99.-" evidence="1"/>
<dbReference type="PANTHER" id="PTHR47197">
    <property type="entry name" value="PROTEIN NIRF"/>
    <property type="match status" value="1"/>
</dbReference>
<name>A0A5E7WFH0_PSEFL</name>
<dbReference type="InterPro" id="IPR011048">
    <property type="entry name" value="Haem_d1_sf"/>
</dbReference>
<organism evidence="1 2">
    <name type="scientific">Pseudomonas fluorescens</name>
    <dbReference type="NCBI Taxonomy" id="294"/>
    <lineage>
        <taxon>Bacteria</taxon>
        <taxon>Pseudomonadati</taxon>
        <taxon>Pseudomonadota</taxon>
        <taxon>Gammaproteobacteria</taxon>
        <taxon>Pseudomonadales</taxon>
        <taxon>Pseudomonadaceae</taxon>
        <taxon>Pseudomonas</taxon>
    </lineage>
</organism>
<dbReference type="Proteomes" id="UP000325645">
    <property type="component" value="Unassembled WGS sequence"/>
</dbReference>
<dbReference type="NCBIfam" id="TIGR02276">
    <property type="entry name" value="beta_rpt_yvtn"/>
    <property type="match status" value="5"/>
</dbReference>
<proteinExistence type="predicted"/>
<evidence type="ECO:0000313" key="2">
    <source>
        <dbReference type="Proteomes" id="UP000325645"/>
    </source>
</evidence>
<gene>
    <name evidence="1" type="primary">vgb_3</name>
    <name evidence="1" type="ORF">PS943_03385</name>
</gene>
<dbReference type="InterPro" id="IPR019405">
    <property type="entry name" value="Lactonase_7-beta_prop"/>
</dbReference>
<dbReference type="EMBL" id="CABVJH010000006">
    <property type="protein sequence ID" value="VVQ33594.1"/>
    <property type="molecule type" value="Genomic_DNA"/>
</dbReference>
<sequence>MNDQSDPSGIIPVDIRALDITPLGFSSLDNSLADNTVLALFPPRIPAATEPVMGAHLGVPLRIYDLEPMGLEVHVDPPLGLQPGDVITLNLNGQPNLGGKIIQPGEENAISTLYLPKKLLQPDFINRLTYTVTRGSQNMGTSEPPLEMLYNAIRPGNVDRDPGVDGHSELELILPDVIKNGVRPDFVSAQVCVAYTYCRAYDRIWLNCNGFAVYHDVTPLEAPLPGSATPVTVCFPVTRADLENAQDHAQFKFSYTVTDQIGNNPDPNSPWSATQIVDVDLAGNRLPEPLLREIQNDPTDEPSTIDLEKLGGNPLLVIVLTSDLRFQVGDNISGTYIATLPGQADVVIPVVGSVEADEFGQKRPCILQVANDKVLANSAVRVSYQLIRGGVPHATSRTATARVIGEGLPNLQAPSLIKSVNGVLDPLDPANLQGANGQVEVLGFRAGDTVRLIVKGAPGAGSPTFEAKPLNVNSVANFALSKAFIAANMGKPPIEESYELIRGGKSFPSPVLTASVGTIPDNHPSLPTPAMDGAIGNELDVTKMQASDQLRVGEWPQQVNGQCVWLRFDGIDTNGMAIFFEDRKGEPHTTLPGLIRPAPIEWLETLKDGSVLTISFRVNFDSVASDATAVRFPVRTYIVSAEYDVLTFTNEPYTIAPAGRLKNVELLLSTRNNTPVPGRELNLILPDKFMFDDGGSGQREFITDAAGRVSVSRVKGTLIPGSYSLSARSGAQVANAAVTVTERGPVGNFPVGSGSAGIAVSPDGTRAYVGNSNSHTVSVIDTATHRVLTNIPVGNTPVAIAVSPNGTRAYVCNEGSHTVSVIDTATNRVLTNIQVGTYPKGVAVSPDGTRAYVINWDSHTVSMIDTATNRVLTNISVGSHPTAIAISPDGTRAYVCSAYYNTVSVIDMATNRVLTTIPVGSNPRAIAVSPDGTRVYVCNVSNDTVSVIDTATNRVLTNISAGSPGGIAFGPDGTRVYVCNITSHTVSVIDTTAIKS</sequence>
<dbReference type="GO" id="GO:0016829">
    <property type="term" value="F:lyase activity"/>
    <property type="evidence" value="ECO:0007669"/>
    <property type="project" value="UniProtKB-KW"/>
</dbReference>
<dbReference type="Pfam" id="PF10282">
    <property type="entry name" value="Lactonase"/>
    <property type="match status" value="1"/>
</dbReference>
<accession>A0A5E7WFH0</accession>